<dbReference type="EMBL" id="NNRJ01000027">
    <property type="protein sequence ID" value="OYR18272.1"/>
    <property type="molecule type" value="Genomic_DNA"/>
</dbReference>
<organism evidence="1 2">
    <name type="scientific">Brucella thiophenivorans</name>
    <dbReference type="NCBI Taxonomy" id="571255"/>
    <lineage>
        <taxon>Bacteria</taxon>
        <taxon>Pseudomonadati</taxon>
        <taxon>Pseudomonadota</taxon>
        <taxon>Alphaproteobacteria</taxon>
        <taxon>Hyphomicrobiales</taxon>
        <taxon>Brucellaceae</taxon>
        <taxon>Brucella/Ochrobactrum group</taxon>
        <taxon>Brucella</taxon>
    </lineage>
</organism>
<evidence type="ECO:0000313" key="1">
    <source>
        <dbReference type="EMBL" id="OYR18272.1"/>
    </source>
</evidence>
<dbReference type="AlphaFoldDB" id="A0A256FTR4"/>
<evidence type="ECO:0008006" key="3">
    <source>
        <dbReference type="Google" id="ProtNLM"/>
    </source>
</evidence>
<gene>
    <name evidence="1" type="ORF">CEV31_4284</name>
</gene>
<dbReference type="Proteomes" id="UP000215590">
    <property type="component" value="Unassembled WGS sequence"/>
</dbReference>
<comment type="caution">
    <text evidence="1">The sequence shown here is derived from an EMBL/GenBank/DDBJ whole genome shotgun (WGS) entry which is preliminary data.</text>
</comment>
<evidence type="ECO:0000313" key="2">
    <source>
        <dbReference type="Proteomes" id="UP000215590"/>
    </source>
</evidence>
<sequence>MKTIEDYLNVNGPCLSGELSEYLVKTYKIAPATARKRVSRAIDTNNTVIKKLHGVTFPHKARFIYLTKDFGSLRYWMELENALLKSNSVLGLAISALRARNGLIPLKHFKIACGAPLKQSRHLSPEIVIERLQAANLIEIKSINGLGDCVALIKRDNVYERIAAELQPRFIVESIVLKAVSDWMRKLGIASYDRVKTREDNILPTVGTFAWDMTAPSYLGPMLRFSKDGEGKNGFVACDILLDKKVDLFGILPFLHKCKTLRQLRNVGPCLQIFVADRYTKEAFQMAKKAGVIPATPSSLFGREVAEGLNELHKVLHNAAASIIDPEAFGTLFKKLGKIEGAAIQIRGTFFEFLAAEIARKSMPNTNVRLNLNFKNEQGSAEADVVVIQDNHNVVMIECKGYNPYAEIPSDYFKRWLQHNVPICYQAARSHSDWKNLPVRFEFWGTGELSAESLDLYERAKTTLNPARYTIDVKLGPEVLAQAKLTQDDSVIRSIEQHYMRARPSQKPSPL</sequence>
<dbReference type="RefSeq" id="WP_210190920.1">
    <property type="nucleotide sequence ID" value="NZ_JBHEEK010000015.1"/>
</dbReference>
<reference evidence="1 2" key="1">
    <citation type="submission" date="2017-07" db="EMBL/GenBank/DDBJ databases">
        <title>Phylogenetic study on the rhizospheric bacterium Ochrobactrum sp. A44.</title>
        <authorList>
            <person name="Krzyzanowska D.M."/>
            <person name="Ossowicki A."/>
            <person name="Rajewska M."/>
            <person name="Maciag T."/>
            <person name="Kaczynski Z."/>
            <person name="Czerwicka M."/>
            <person name="Jafra S."/>
        </authorList>
    </citation>
    <scope>NUCLEOTIDE SEQUENCE [LARGE SCALE GENOMIC DNA]</scope>
    <source>
        <strain evidence="1 2">DSM 7216</strain>
    </source>
</reference>
<keyword evidence="2" id="KW-1185">Reference proteome</keyword>
<proteinExistence type="predicted"/>
<protein>
    <recommendedName>
        <fullName evidence="3">NERD domain-containing protein</fullName>
    </recommendedName>
</protein>
<accession>A0A256FTR4</accession>
<name>A0A256FTR4_9HYPH</name>